<dbReference type="EMBL" id="FN594959">
    <property type="protein sequence ID" value="CBI17619.3"/>
    <property type="molecule type" value="Genomic_DNA"/>
</dbReference>
<dbReference type="Proteomes" id="UP000009183">
    <property type="component" value="Chromosome 4"/>
</dbReference>
<accession>D7SPP0</accession>
<sequence length="77" mass="8427">MTWLNKVVDKILPIQTETPIDSGAGFGTTLSASHYAIIKETESAGELFENHSPTTLPLYVALEIVSELVSHKNDLRS</sequence>
<organism evidence="1 2">
    <name type="scientific">Vitis vinifera</name>
    <name type="common">Grape</name>
    <dbReference type="NCBI Taxonomy" id="29760"/>
    <lineage>
        <taxon>Eukaryota</taxon>
        <taxon>Viridiplantae</taxon>
        <taxon>Streptophyta</taxon>
        <taxon>Embryophyta</taxon>
        <taxon>Tracheophyta</taxon>
        <taxon>Spermatophyta</taxon>
        <taxon>Magnoliopsida</taxon>
        <taxon>eudicotyledons</taxon>
        <taxon>Gunneridae</taxon>
        <taxon>Pentapetalae</taxon>
        <taxon>rosids</taxon>
        <taxon>Vitales</taxon>
        <taxon>Vitaceae</taxon>
        <taxon>Viteae</taxon>
        <taxon>Vitis</taxon>
    </lineage>
</organism>
<dbReference type="AlphaFoldDB" id="D7SPP0"/>
<gene>
    <name evidence="1" type="ordered locus">VIT_04s0023g00650</name>
</gene>
<evidence type="ECO:0000313" key="2">
    <source>
        <dbReference type="Proteomes" id="UP000009183"/>
    </source>
</evidence>
<reference evidence="2" key="1">
    <citation type="journal article" date="2007" name="Nature">
        <title>The grapevine genome sequence suggests ancestral hexaploidization in major angiosperm phyla.</title>
        <authorList>
            <consortium name="The French-Italian Public Consortium for Grapevine Genome Characterization."/>
            <person name="Jaillon O."/>
            <person name="Aury J.-M."/>
            <person name="Noel B."/>
            <person name="Policriti A."/>
            <person name="Clepet C."/>
            <person name="Casagrande A."/>
            <person name="Choisne N."/>
            <person name="Aubourg S."/>
            <person name="Vitulo N."/>
            <person name="Jubin C."/>
            <person name="Vezzi A."/>
            <person name="Legeai F."/>
            <person name="Hugueney P."/>
            <person name="Dasilva C."/>
            <person name="Horner D."/>
            <person name="Mica E."/>
            <person name="Jublot D."/>
            <person name="Poulain J."/>
            <person name="Bruyere C."/>
            <person name="Billault A."/>
            <person name="Segurens B."/>
            <person name="Gouyvenoux M."/>
            <person name="Ugarte E."/>
            <person name="Cattonaro F."/>
            <person name="Anthouard V."/>
            <person name="Vico V."/>
            <person name="Del Fabbro C."/>
            <person name="Alaux M."/>
            <person name="Di Gaspero G."/>
            <person name="Dumas V."/>
            <person name="Felice N."/>
            <person name="Paillard S."/>
            <person name="Juman I."/>
            <person name="Moroldo M."/>
            <person name="Scalabrin S."/>
            <person name="Canaguier A."/>
            <person name="Le Clainche I."/>
            <person name="Malacrida G."/>
            <person name="Durand E."/>
            <person name="Pesole G."/>
            <person name="Laucou V."/>
            <person name="Chatelet P."/>
            <person name="Merdinoglu D."/>
            <person name="Delledonne M."/>
            <person name="Pezzotti M."/>
            <person name="Lecharny A."/>
            <person name="Scarpelli C."/>
            <person name="Artiguenave F."/>
            <person name="Pe M.E."/>
            <person name="Valle G."/>
            <person name="Morgante M."/>
            <person name="Caboche M."/>
            <person name="Adam-Blondon A.-F."/>
            <person name="Weissenbach J."/>
            <person name="Quetier F."/>
            <person name="Wincker P."/>
        </authorList>
    </citation>
    <scope>NUCLEOTIDE SEQUENCE [LARGE SCALE GENOMIC DNA]</scope>
    <source>
        <strain evidence="2">cv. Pinot noir / PN40024</strain>
    </source>
</reference>
<dbReference type="PaxDb" id="29760-VIT_04s0023g00650.t01"/>
<keyword evidence="2" id="KW-1185">Reference proteome</keyword>
<evidence type="ECO:0000313" key="1">
    <source>
        <dbReference type="EMBL" id="CBI17619.3"/>
    </source>
</evidence>
<proteinExistence type="predicted"/>
<dbReference type="InParanoid" id="D7SPP0"/>
<dbReference type="HOGENOM" id="CLU_2643088_0_0_1"/>
<protein>
    <submittedName>
        <fullName evidence="1">Uncharacterized protein</fullName>
    </submittedName>
</protein>
<name>D7SPP0_VITVI</name>